<keyword evidence="2" id="KW-0813">Transport</keyword>
<proteinExistence type="predicted"/>
<evidence type="ECO:0000256" key="2">
    <source>
        <dbReference type="ARBA" id="ARBA00022448"/>
    </source>
</evidence>
<evidence type="ECO:0000256" key="4">
    <source>
        <dbReference type="ARBA" id="ARBA00022692"/>
    </source>
</evidence>
<keyword evidence="4 8" id="KW-0812">Transmembrane</keyword>
<feature type="transmembrane region" description="Helical" evidence="8">
    <location>
        <begin position="186"/>
        <end position="215"/>
    </location>
</feature>
<organism evidence="9 10">
    <name type="scientific">Lujinxingia vulgaris</name>
    <dbReference type="NCBI Taxonomy" id="2600176"/>
    <lineage>
        <taxon>Bacteria</taxon>
        <taxon>Deltaproteobacteria</taxon>
        <taxon>Bradymonadales</taxon>
        <taxon>Lujinxingiaceae</taxon>
        <taxon>Lujinxingia</taxon>
    </lineage>
</organism>
<dbReference type="EMBL" id="VOSM01000002">
    <property type="protein sequence ID" value="TXD38452.1"/>
    <property type="molecule type" value="Genomic_DNA"/>
</dbReference>
<feature type="transmembrane region" description="Helical" evidence="8">
    <location>
        <begin position="446"/>
        <end position="468"/>
    </location>
</feature>
<feature type="transmembrane region" description="Helical" evidence="8">
    <location>
        <begin position="32"/>
        <end position="53"/>
    </location>
</feature>
<dbReference type="Pfam" id="PF02386">
    <property type="entry name" value="TrkH"/>
    <property type="match status" value="1"/>
</dbReference>
<comment type="caution">
    <text evidence="9">The sequence shown here is derived from an EMBL/GenBank/DDBJ whole genome shotgun (WGS) entry which is preliminary data.</text>
</comment>
<feature type="transmembrane region" description="Helical" evidence="8">
    <location>
        <begin position="529"/>
        <end position="548"/>
    </location>
</feature>
<accession>A0A5C6X981</accession>
<feature type="transmembrane region" description="Helical" evidence="8">
    <location>
        <begin position="569"/>
        <end position="589"/>
    </location>
</feature>
<keyword evidence="6" id="KW-0406">Ion transport</keyword>
<comment type="subcellular location">
    <subcellularLocation>
        <location evidence="1">Cell membrane</location>
        <topology evidence="1">Multi-pass membrane protein</topology>
    </subcellularLocation>
</comment>
<reference evidence="9 10" key="1">
    <citation type="submission" date="2019-08" db="EMBL/GenBank/DDBJ databases">
        <title>Bradymonadales sp. TMQ4.</title>
        <authorList>
            <person name="Liang Q."/>
        </authorList>
    </citation>
    <scope>NUCLEOTIDE SEQUENCE [LARGE SCALE GENOMIC DNA]</scope>
    <source>
        <strain evidence="9 10">TMQ4</strain>
    </source>
</reference>
<feature type="transmembrane region" description="Helical" evidence="8">
    <location>
        <begin position="118"/>
        <end position="137"/>
    </location>
</feature>
<dbReference type="GO" id="GO:0005886">
    <property type="term" value="C:plasma membrane"/>
    <property type="evidence" value="ECO:0007669"/>
    <property type="project" value="UniProtKB-SubCell"/>
</dbReference>
<name>A0A5C6X981_9DELT</name>
<feature type="transmembrane region" description="Helical" evidence="8">
    <location>
        <begin position="351"/>
        <end position="373"/>
    </location>
</feature>
<dbReference type="InterPro" id="IPR003445">
    <property type="entry name" value="Cat_transpt"/>
</dbReference>
<sequence length="664" mass="70451">MLTRPNLARALLRAGSPAFVLAWGTTEQLPDWLAAPRPLILGAFICAALWVLTSASRWQHPAWRLMSLGLVLVGLTPTLLVSATRPGPAFLWALSLLLGGYWLLWLQDGQVPARGRGAAGAVGASLGMVAVWLNAVLVSPPELLGVSSVGLSIVFALIVMTHGLWRCRQAPRELAMLASALALAGPLPLMIGASVGLTLSLWAVVVILLAVRLWVLDHPASDPEAHWWEPVATNPARLLATTFLITCVVGGLFLSLPQATSRPISIIDAFFTAVSATCVTGLIVLDTPVDFTGVGQLTILVLIQIGGLGIMTFSTAAFLLLGRRLSMRHEGAIAQLIGERDRGQISAALKLILLITCVTELIGATILSGLFWLEGSPPGRAIWEGVFTSISAFCNAGFALRSDSLMSVQSNPAILMTIGLLIVVGGLGPAVVASLPRWWRGRPVSLHVRVVMTTSLLLWLLPAVFFFFSESTHSFEALGTVDRAFNAIFQSITLRTAGFNSVDFSLLHPASVLIMLMAMFIGGSPGSTAGGIKTTTIALLFLVVRSALANRARVEAFGFHIPQQTIFRAAAIATVGAMIGVVMTLALLITQQMPFMMAIFEALSALGTVGLTIGGTGMLDTVGKIIVMLSMFIGRIGPLTLFLLLASRTPSSDWTRPTRTLPVG</sequence>
<dbReference type="GO" id="GO:0008324">
    <property type="term" value="F:monoatomic cation transmembrane transporter activity"/>
    <property type="evidence" value="ECO:0007669"/>
    <property type="project" value="InterPro"/>
</dbReference>
<keyword evidence="3" id="KW-1003">Cell membrane</keyword>
<feature type="transmembrane region" description="Helical" evidence="8">
    <location>
        <begin position="143"/>
        <end position="165"/>
    </location>
</feature>
<evidence type="ECO:0000256" key="8">
    <source>
        <dbReference type="SAM" id="Phobius"/>
    </source>
</evidence>
<gene>
    <name evidence="9" type="ORF">FRC98_06100</name>
</gene>
<dbReference type="Proteomes" id="UP000321412">
    <property type="component" value="Unassembled WGS sequence"/>
</dbReference>
<evidence type="ECO:0000256" key="7">
    <source>
        <dbReference type="ARBA" id="ARBA00023136"/>
    </source>
</evidence>
<feature type="transmembrane region" description="Helical" evidence="8">
    <location>
        <begin position="89"/>
        <end position="106"/>
    </location>
</feature>
<evidence type="ECO:0000313" key="10">
    <source>
        <dbReference type="Proteomes" id="UP000321412"/>
    </source>
</evidence>
<feature type="transmembrane region" description="Helical" evidence="8">
    <location>
        <begin position="412"/>
        <end position="434"/>
    </location>
</feature>
<evidence type="ECO:0000313" key="9">
    <source>
        <dbReference type="EMBL" id="TXD38452.1"/>
    </source>
</evidence>
<keyword evidence="10" id="KW-1185">Reference proteome</keyword>
<feature type="transmembrane region" description="Helical" evidence="8">
    <location>
        <begin position="266"/>
        <end position="285"/>
    </location>
</feature>
<protein>
    <submittedName>
        <fullName evidence="9">Potassium transporter TrkH</fullName>
    </submittedName>
</protein>
<dbReference type="GO" id="GO:0030001">
    <property type="term" value="P:metal ion transport"/>
    <property type="evidence" value="ECO:0007669"/>
    <property type="project" value="UniProtKB-ARBA"/>
</dbReference>
<feature type="transmembrane region" description="Helical" evidence="8">
    <location>
        <begin position="235"/>
        <end position="254"/>
    </location>
</feature>
<dbReference type="RefSeq" id="WP_146980393.1">
    <property type="nucleotide sequence ID" value="NZ_VOSM01000002.1"/>
</dbReference>
<evidence type="ECO:0000256" key="1">
    <source>
        <dbReference type="ARBA" id="ARBA00004651"/>
    </source>
</evidence>
<dbReference type="PANTHER" id="PTHR32024:SF1">
    <property type="entry name" value="KTR SYSTEM POTASSIUM UPTAKE PROTEIN B"/>
    <property type="match status" value="1"/>
</dbReference>
<dbReference type="OrthoDB" id="9810952at2"/>
<feature type="transmembrane region" description="Helical" evidence="8">
    <location>
        <begin position="625"/>
        <end position="646"/>
    </location>
</feature>
<feature type="transmembrane region" description="Helical" evidence="8">
    <location>
        <begin position="65"/>
        <end position="83"/>
    </location>
</feature>
<keyword evidence="5 8" id="KW-1133">Transmembrane helix</keyword>
<evidence type="ECO:0000256" key="5">
    <source>
        <dbReference type="ARBA" id="ARBA00022989"/>
    </source>
</evidence>
<keyword evidence="7 8" id="KW-0472">Membrane</keyword>
<feature type="transmembrane region" description="Helical" evidence="8">
    <location>
        <begin position="297"/>
        <end position="321"/>
    </location>
</feature>
<dbReference type="PANTHER" id="PTHR32024">
    <property type="entry name" value="TRK SYSTEM POTASSIUM UPTAKE PROTEIN TRKG-RELATED"/>
    <property type="match status" value="1"/>
</dbReference>
<evidence type="ECO:0000256" key="6">
    <source>
        <dbReference type="ARBA" id="ARBA00023065"/>
    </source>
</evidence>
<feature type="transmembrane region" description="Helical" evidence="8">
    <location>
        <begin position="595"/>
        <end position="613"/>
    </location>
</feature>
<dbReference type="AlphaFoldDB" id="A0A5C6X981"/>
<evidence type="ECO:0000256" key="3">
    <source>
        <dbReference type="ARBA" id="ARBA00022475"/>
    </source>
</evidence>